<dbReference type="CDD" id="cd01285">
    <property type="entry name" value="nucleoside_deaminase"/>
    <property type="match status" value="1"/>
</dbReference>
<protein>
    <submittedName>
        <fullName evidence="4">Nucleoside deaminase</fullName>
    </submittedName>
    <submittedName>
        <fullName evidence="3">tRNA-specific adenosine deaminase</fullName>
        <ecNumber evidence="3">3.5.4.33</ecNumber>
    </submittedName>
</protein>
<gene>
    <name evidence="3" type="primary">tadA_1</name>
    <name evidence="4" type="ORF">C0Z16_02850</name>
    <name evidence="3" type="ORF">LMG27174_02625</name>
</gene>
<evidence type="ECO:0000259" key="2">
    <source>
        <dbReference type="PROSITE" id="PS51747"/>
    </source>
</evidence>
<reference evidence="3 6" key="2">
    <citation type="submission" date="2020-04" db="EMBL/GenBank/DDBJ databases">
        <authorList>
            <person name="De Canck E."/>
        </authorList>
    </citation>
    <scope>NUCLEOTIDE SEQUENCE [LARGE SCALE GENOMIC DNA]</scope>
    <source>
        <strain evidence="3 6">LMG 27174</strain>
    </source>
</reference>
<dbReference type="RefSeq" id="WP_102630725.1">
    <property type="nucleotide sequence ID" value="NZ_CADIJZ010000008.1"/>
</dbReference>
<dbReference type="InterPro" id="IPR002125">
    <property type="entry name" value="CMP_dCMP_dom"/>
</dbReference>
<proteinExistence type="predicted"/>
<dbReference type="OrthoDB" id="9802676at2"/>
<accession>A0A2N7WVZ6</accession>
<keyword evidence="3" id="KW-0378">Hydrolase</keyword>
<dbReference type="InterPro" id="IPR016193">
    <property type="entry name" value="Cytidine_deaminase-like"/>
</dbReference>
<sequence>MSLTVSNETSAGAAADADGFPPQGLTPTHEQIVRHLRHSSRIAERATLLGHHPFGAVLVGPDQETVLMEQGNVDTVNHAESVLARVAALNFTPAYLWSCTLYTSVEPCCMCAGTMYWANIGRVVFGMTEKRLLEATGDHAENPTMSVDCRYVFDHCQKRVEVIGPVTEIEAEVMAVQRRFWNSR</sequence>
<dbReference type="PROSITE" id="PS51747">
    <property type="entry name" value="CYT_DCMP_DEAMINASES_2"/>
    <property type="match status" value="1"/>
</dbReference>
<feature type="domain" description="CMP/dCMP-type deaminase" evidence="2">
    <location>
        <begin position="30"/>
        <end position="139"/>
    </location>
</feature>
<reference evidence="4 5" key="1">
    <citation type="submission" date="2018-01" db="EMBL/GenBank/DDBJ databases">
        <title>Whole genome analyses suggest that Burkholderia sensu lato contains two further novel genera in the rhizoxinica-symbiotica group Mycetohabitans gen. nov., and Trinickia gen. nov.: implications for the evolution of diazotrophy and nodulation in the Burkholderiaceae.</title>
        <authorList>
            <person name="Estrada-de los Santos P."/>
            <person name="Palmer M."/>
            <person name="Chavez-Ramirez B."/>
            <person name="Beukes C."/>
            <person name="Steenkamp E.T."/>
            <person name="Hirsch A.M."/>
            <person name="Manyaka P."/>
            <person name="Maluk M."/>
            <person name="Lafos M."/>
            <person name="Crook M."/>
            <person name="Gross E."/>
            <person name="Simon M.F."/>
            <person name="Bueno dos Reis Junior F."/>
            <person name="Poole P.S."/>
            <person name="Venter S.N."/>
            <person name="James E.K."/>
        </authorList>
    </citation>
    <scope>NUCLEOTIDE SEQUENCE [LARGE SCALE GENOMIC DNA]</scope>
    <source>
        <strain evidence="4 5">WSM 3937</strain>
    </source>
</reference>
<evidence type="ECO:0000313" key="6">
    <source>
        <dbReference type="Proteomes" id="UP000494205"/>
    </source>
</evidence>
<dbReference type="EMBL" id="CADIJZ010000008">
    <property type="protein sequence ID" value="CAB3680333.1"/>
    <property type="molecule type" value="Genomic_DNA"/>
</dbReference>
<dbReference type="PANTHER" id="PTHR11079:SF162">
    <property type="entry name" value="RIBOFLAVIN BIOSYNTHESIS PROTEIN PYRD, CHLOROPLASTIC"/>
    <property type="match status" value="1"/>
</dbReference>
<evidence type="ECO:0000256" key="1">
    <source>
        <dbReference type="SAM" id="MobiDB-lite"/>
    </source>
</evidence>
<dbReference type="Gene3D" id="3.40.140.10">
    <property type="entry name" value="Cytidine Deaminase, domain 2"/>
    <property type="match status" value="1"/>
</dbReference>
<dbReference type="Proteomes" id="UP000235659">
    <property type="component" value="Unassembled WGS sequence"/>
</dbReference>
<dbReference type="SUPFAM" id="SSF53927">
    <property type="entry name" value="Cytidine deaminase-like"/>
    <property type="match status" value="1"/>
</dbReference>
<evidence type="ECO:0000313" key="3">
    <source>
        <dbReference type="EMBL" id="CAB3680333.1"/>
    </source>
</evidence>
<dbReference type="GO" id="GO:0052717">
    <property type="term" value="F:tRNA-specific adenosine-34 deaminase activity"/>
    <property type="evidence" value="ECO:0007669"/>
    <property type="project" value="UniProtKB-EC"/>
</dbReference>
<keyword evidence="5" id="KW-1185">Reference proteome</keyword>
<dbReference type="Pfam" id="PF00383">
    <property type="entry name" value="dCMP_cyt_deam_1"/>
    <property type="match status" value="1"/>
</dbReference>
<dbReference type="Proteomes" id="UP000494205">
    <property type="component" value="Unassembled WGS sequence"/>
</dbReference>
<evidence type="ECO:0000313" key="4">
    <source>
        <dbReference type="EMBL" id="PMS33534.1"/>
    </source>
</evidence>
<dbReference type="AlphaFoldDB" id="A0A2N7WVZ6"/>
<feature type="compositionally biased region" description="Polar residues" evidence="1">
    <location>
        <begin position="1"/>
        <end position="10"/>
    </location>
</feature>
<dbReference type="EMBL" id="PNXY01000002">
    <property type="protein sequence ID" value="PMS33534.1"/>
    <property type="molecule type" value="Genomic_DNA"/>
</dbReference>
<name>A0A2N7WVZ6_9BURK</name>
<organism evidence="3 6">
    <name type="scientific">Paraburkholderia rhynchosiae</name>
    <dbReference type="NCBI Taxonomy" id="487049"/>
    <lineage>
        <taxon>Bacteria</taxon>
        <taxon>Pseudomonadati</taxon>
        <taxon>Pseudomonadota</taxon>
        <taxon>Betaproteobacteria</taxon>
        <taxon>Burkholderiales</taxon>
        <taxon>Burkholderiaceae</taxon>
        <taxon>Paraburkholderia</taxon>
    </lineage>
</organism>
<dbReference type="PANTHER" id="PTHR11079">
    <property type="entry name" value="CYTOSINE DEAMINASE FAMILY MEMBER"/>
    <property type="match status" value="1"/>
</dbReference>
<feature type="region of interest" description="Disordered" evidence="1">
    <location>
        <begin position="1"/>
        <end position="27"/>
    </location>
</feature>
<dbReference type="EC" id="3.5.4.33" evidence="3"/>
<evidence type="ECO:0000313" key="5">
    <source>
        <dbReference type="Proteomes" id="UP000235659"/>
    </source>
</evidence>